<dbReference type="EMBL" id="VMBG01000001">
    <property type="protein sequence ID" value="TSJ79722.1"/>
    <property type="molecule type" value="Genomic_DNA"/>
</dbReference>
<evidence type="ECO:0000256" key="4">
    <source>
        <dbReference type="ARBA" id="ARBA00023143"/>
    </source>
</evidence>
<reference evidence="8 9" key="1">
    <citation type="submission" date="2019-07" db="EMBL/GenBank/DDBJ databases">
        <title>Description of 53C-WASEF.</title>
        <authorList>
            <person name="Pitt A."/>
            <person name="Hahn M.W."/>
        </authorList>
    </citation>
    <scope>NUCLEOTIDE SEQUENCE [LARGE SCALE GENOMIC DNA]</scope>
    <source>
        <strain evidence="8 9">53C-WASEF</strain>
    </source>
</reference>
<organism evidence="8 9">
    <name type="scientific">Rariglobus hedericola</name>
    <dbReference type="NCBI Taxonomy" id="2597822"/>
    <lineage>
        <taxon>Bacteria</taxon>
        <taxon>Pseudomonadati</taxon>
        <taxon>Verrucomicrobiota</taxon>
        <taxon>Opitutia</taxon>
        <taxon>Opitutales</taxon>
        <taxon>Opitutaceae</taxon>
        <taxon>Rariglobus</taxon>
    </lineage>
</organism>
<comment type="subunit">
    <text evidence="6">The basal body constitutes a major portion of the flagellar organelle and consists of a number of rings mounted on a central rod.</text>
</comment>
<evidence type="ECO:0000256" key="2">
    <source>
        <dbReference type="ARBA" id="ARBA00009677"/>
    </source>
</evidence>
<comment type="caution">
    <text evidence="8">The sequence shown here is derived from an EMBL/GenBank/DDBJ whole genome shotgun (WGS) entry which is preliminary data.</text>
</comment>
<evidence type="ECO:0000313" key="9">
    <source>
        <dbReference type="Proteomes" id="UP000315648"/>
    </source>
</evidence>
<dbReference type="AlphaFoldDB" id="A0A556QSV5"/>
<keyword evidence="4 6" id="KW-0975">Bacterial flagellum</keyword>
<comment type="function">
    <text evidence="5 6">Structural component of flagellum, the bacterial motility apparatus. Part of the rod structure of flagellar basal body.</text>
</comment>
<dbReference type="Pfam" id="PF00460">
    <property type="entry name" value="Flg_bb_rod"/>
    <property type="match status" value="1"/>
</dbReference>
<proteinExistence type="inferred from homology"/>
<dbReference type="NCBIfam" id="TIGR01396">
    <property type="entry name" value="FlgB"/>
    <property type="match status" value="1"/>
</dbReference>
<evidence type="ECO:0000256" key="3">
    <source>
        <dbReference type="ARBA" id="ARBA00014376"/>
    </source>
</evidence>
<evidence type="ECO:0000256" key="1">
    <source>
        <dbReference type="ARBA" id="ARBA00004117"/>
    </source>
</evidence>
<dbReference type="GO" id="GO:0030694">
    <property type="term" value="C:bacterial-type flagellum basal body, rod"/>
    <property type="evidence" value="ECO:0007669"/>
    <property type="project" value="InterPro"/>
</dbReference>
<feature type="domain" description="Flagellar basal body rod protein N-terminal" evidence="7">
    <location>
        <begin position="24"/>
        <end position="41"/>
    </location>
</feature>
<accession>A0A556QSV5</accession>
<dbReference type="Proteomes" id="UP000315648">
    <property type="component" value="Unassembled WGS sequence"/>
</dbReference>
<name>A0A556QSV5_9BACT</name>
<evidence type="ECO:0000256" key="6">
    <source>
        <dbReference type="PIRNR" id="PIRNR002889"/>
    </source>
</evidence>
<keyword evidence="9" id="KW-1185">Reference proteome</keyword>
<dbReference type="PIRSF" id="PIRSF002889">
    <property type="entry name" value="Rod_FlgB"/>
    <property type="match status" value="1"/>
</dbReference>
<comment type="subcellular location">
    <subcellularLocation>
        <location evidence="1 6">Bacterial flagellum basal body</location>
    </subcellularLocation>
</comment>
<evidence type="ECO:0000313" key="8">
    <source>
        <dbReference type="EMBL" id="TSJ79722.1"/>
    </source>
</evidence>
<sequence>MVDPIFQSPNYQLASKLLDVSVLRQEAIASNIANSETPGYRRIDVAPDFATELRSRINAGDMTAATRLEARLTEDSNARSMRPDGNSVQIDSELLQMNRNMVEHDFLSEVISRNIKQLRLAITGRAG</sequence>
<keyword evidence="8" id="KW-0282">Flagellum</keyword>
<protein>
    <recommendedName>
        <fullName evidence="3 6">Flagellar basal body rod protein FlgB</fullName>
    </recommendedName>
</protein>
<evidence type="ECO:0000259" key="7">
    <source>
        <dbReference type="Pfam" id="PF00460"/>
    </source>
</evidence>
<keyword evidence="8" id="KW-0969">Cilium</keyword>
<dbReference type="InterPro" id="IPR001444">
    <property type="entry name" value="Flag_bb_rod_N"/>
</dbReference>
<dbReference type="InterPro" id="IPR006300">
    <property type="entry name" value="FlgB"/>
</dbReference>
<evidence type="ECO:0000256" key="5">
    <source>
        <dbReference type="ARBA" id="ARBA00024934"/>
    </source>
</evidence>
<dbReference type="GO" id="GO:0071973">
    <property type="term" value="P:bacterial-type flagellum-dependent cell motility"/>
    <property type="evidence" value="ECO:0007669"/>
    <property type="project" value="InterPro"/>
</dbReference>
<comment type="similarity">
    <text evidence="2 6">Belongs to the flagella basal body rod proteins family.</text>
</comment>
<keyword evidence="8" id="KW-0966">Cell projection</keyword>
<dbReference type="OrthoDB" id="9792068at2"/>
<gene>
    <name evidence="8" type="primary">flgB</name>
    <name evidence="8" type="ORF">FPL22_04980</name>
</gene>